<name>A0A6A6K6Z6_HEVBR</name>
<protein>
    <submittedName>
        <fullName evidence="1">Uncharacterized protein</fullName>
    </submittedName>
</protein>
<reference evidence="1 2" key="1">
    <citation type="journal article" date="2020" name="Mol. Plant">
        <title>The Chromosome-Based Rubber Tree Genome Provides New Insights into Spurge Genome Evolution and Rubber Biosynthesis.</title>
        <authorList>
            <person name="Liu J."/>
            <person name="Shi C."/>
            <person name="Shi C.C."/>
            <person name="Li W."/>
            <person name="Zhang Q.J."/>
            <person name="Zhang Y."/>
            <person name="Li K."/>
            <person name="Lu H.F."/>
            <person name="Shi C."/>
            <person name="Zhu S.T."/>
            <person name="Xiao Z.Y."/>
            <person name="Nan H."/>
            <person name="Yue Y."/>
            <person name="Zhu X.G."/>
            <person name="Wu Y."/>
            <person name="Hong X.N."/>
            <person name="Fan G.Y."/>
            <person name="Tong Y."/>
            <person name="Zhang D."/>
            <person name="Mao C.L."/>
            <person name="Liu Y.L."/>
            <person name="Hao S.J."/>
            <person name="Liu W.Q."/>
            <person name="Lv M.Q."/>
            <person name="Zhang H.B."/>
            <person name="Liu Y."/>
            <person name="Hu-Tang G.R."/>
            <person name="Wang J.P."/>
            <person name="Wang J.H."/>
            <person name="Sun Y.H."/>
            <person name="Ni S.B."/>
            <person name="Chen W.B."/>
            <person name="Zhang X.C."/>
            <person name="Jiao Y.N."/>
            <person name="Eichler E.E."/>
            <person name="Li G.H."/>
            <person name="Liu X."/>
            <person name="Gao L.Z."/>
        </authorList>
    </citation>
    <scope>NUCLEOTIDE SEQUENCE [LARGE SCALE GENOMIC DNA]</scope>
    <source>
        <strain evidence="2">cv. GT1</strain>
        <tissue evidence="1">Leaf</tissue>
    </source>
</reference>
<dbReference type="InterPro" id="IPR027417">
    <property type="entry name" value="P-loop_NTPase"/>
</dbReference>
<dbReference type="PANTHER" id="PTHR37807:SF3">
    <property type="entry name" value="OS07G0160300 PROTEIN"/>
    <property type="match status" value="1"/>
</dbReference>
<accession>A0A6A6K6Z6</accession>
<dbReference type="AlphaFoldDB" id="A0A6A6K6Z6"/>
<keyword evidence="2" id="KW-1185">Reference proteome</keyword>
<dbReference type="PANTHER" id="PTHR37807">
    <property type="entry name" value="OS07G0160300 PROTEIN"/>
    <property type="match status" value="1"/>
</dbReference>
<dbReference type="Pfam" id="PF17181">
    <property type="entry name" value="EPF"/>
    <property type="match status" value="1"/>
</dbReference>
<proteinExistence type="predicted"/>
<evidence type="ECO:0000313" key="2">
    <source>
        <dbReference type="Proteomes" id="UP000467840"/>
    </source>
</evidence>
<evidence type="ECO:0000313" key="1">
    <source>
        <dbReference type="EMBL" id="KAF2283993.1"/>
    </source>
</evidence>
<dbReference type="Gene3D" id="3.40.50.300">
    <property type="entry name" value="P-loop containing nucleotide triphosphate hydrolases"/>
    <property type="match status" value="1"/>
</dbReference>
<dbReference type="EMBL" id="JAAGAX010000018">
    <property type="protein sequence ID" value="KAF2283993.1"/>
    <property type="molecule type" value="Genomic_DNA"/>
</dbReference>
<comment type="caution">
    <text evidence="1">The sequence shown here is derived from an EMBL/GenBank/DDBJ whole genome shotgun (WGS) entry which is preliminary data.</text>
</comment>
<gene>
    <name evidence="1" type="ORF">GH714_017847</name>
</gene>
<dbReference type="Proteomes" id="UP000467840">
    <property type="component" value="Chromosome 12"/>
</dbReference>
<organism evidence="1 2">
    <name type="scientific">Hevea brasiliensis</name>
    <name type="common">Para rubber tree</name>
    <name type="synonym">Siphonia brasiliensis</name>
    <dbReference type="NCBI Taxonomy" id="3981"/>
    <lineage>
        <taxon>Eukaryota</taxon>
        <taxon>Viridiplantae</taxon>
        <taxon>Streptophyta</taxon>
        <taxon>Embryophyta</taxon>
        <taxon>Tracheophyta</taxon>
        <taxon>Spermatophyta</taxon>
        <taxon>Magnoliopsida</taxon>
        <taxon>eudicotyledons</taxon>
        <taxon>Gunneridae</taxon>
        <taxon>Pentapetalae</taxon>
        <taxon>rosids</taxon>
        <taxon>fabids</taxon>
        <taxon>Malpighiales</taxon>
        <taxon>Euphorbiaceae</taxon>
        <taxon>Crotonoideae</taxon>
        <taxon>Micrandreae</taxon>
        <taxon>Hevea</taxon>
    </lineage>
</organism>
<sequence length="245" mass="27530">MPSPIAWTTLKDSVSTPFSLRLDEAKEGLFNDHNEYPPPISSQRIMPFLLLRLASCINPHQQPRGLLFEEKTRLGSTPPSCHNKCNRCHPCMAVQVPAVPSHSRVQPGLAKSMEFLDPYPSPSGNRFSSYPIIHKLKDFLASSAGARLVIIECKPLDEDQWRRRLEQRGAAHQASWHKPSTWQDLQRLLEEYDGCTDYDVGDVPKLVVDTTADVGVDKLVSRVVQFIVSHTYRPSDSCGVLQLQS</sequence>